<dbReference type="RefSeq" id="WP_215918136.1">
    <property type="nucleotide sequence ID" value="NZ_JAHKNI010000005.1"/>
</dbReference>
<evidence type="ECO:0000313" key="2">
    <source>
        <dbReference type="Proteomes" id="UP000733379"/>
    </source>
</evidence>
<organism evidence="1 2">
    <name type="scientific">Nocardia albiluteola</name>
    <dbReference type="NCBI Taxonomy" id="2842303"/>
    <lineage>
        <taxon>Bacteria</taxon>
        <taxon>Bacillati</taxon>
        <taxon>Actinomycetota</taxon>
        <taxon>Actinomycetes</taxon>
        <taxon>Mycobacteriales</taxon>
        <taxon>Nocardiaceae</taxon>
        <taxon>Nocardia</taxon>
    </lineage>
</organism>
<sequence length="130" mass="14272">MDRVRPCADVELDDMWARPRYLGARADAWAECLAPALSAEQTADLERALADLPALFDGRPAVLAHGDYVLAAAWPSFLAGMGIDPAEPLLAQRIRLLQVVRTLEMLADDDLAPGNWRVVHERLVSLLAET</sequence>
<dbReference type="EMBL" id="JAHKNI010000005">
    <property type="protein sequence ID" value="MBU3063226.1"/>
    <property type="molecule type" value="Genomic_DNA"/>
</dbReference>
<comment type="caution">
    <text evidence="1">The sequence shown here is derived from an EMBL/GenBank/DDBJ whole genome shotgun (WGS) entry which is preliminary data.</text>
</comment>
<gene>
    <name evidence="1" type="ORF">KO481_17030</name>
</gene>
<proteinExistence type="predicted"/>
<dbReference type="Proteomes" id="UP000733379">
    <property type="component" value="Unassembled WGS sequence"/>
</dbReference>
<keyword evidence="2" id="KW-1185">Reference proteome</keyword>
<reference evidence="1 2" key="1">
    <citation type="submission" date="2021-06" db="EMBL/GenBank/DDBJ databases">
        <title>Actinomycetes sequencing.</title>
        <authorList>
            <person name="Shan Q."/>
        </authorList>
    </citation>
    <scope>NUCLEOTIDE SEQUENCE [LARGE SCALE GENOMIC DNA]</scope>
    <source>
        <strain evidence="1 2">NEAU-G5</strain>
    </source>
</reference>
<name>A0ABS6B0F6_9NOCA</name>
<evidence type="ECO:0000313" key="1">
    <source>
        <dbReference type="EMBL" id="MBU3063226.1"/>
    </source>
</evidence>
<protein>
    <submittedName>
        <fullName evidence="1">Uncharacterized protein</fullName>
    </submittedName>
</protein>
<accession>A0ABS6B0F6</accession>